<gene>
    <name evidence="2" type="ORF">TCM_028964</name>
</gene>
<dbReference type="InterPro" id="IPR053168">
    <property type="entry name" value="Glutamic_endopeptidase"/>
</dbReference>
<dbReference type="Pfam" id="PF03080">
    <property type="entry name" value="Neprosin"/>
    <property type="match status" value="1"/>
</dbReference>
<protein>
    <recommendedName>
        <fullName evidence="1">Neprosin PEP catalytic domain-containing protein</fullName>
    </recommendedName>
</protein>
<dbReference type="Gene3D" id="3.90.1320.10">
    <property type="entry name" value="Outer-capsid protein sigma 3, large lobe"/>
    <property type="match status" value="1"/>
</dbReference>
<dbReference type="Pfam" id="PF14365">
    <property type="entry name" value="Neprosin_AP"/>
    <property type="match status" value="1"/>
</dbReference>
<keyword evidence="3" id="KW-1185">Reference proteome</keyword>
<accession>A0A061GC60</accession>
<evidence type="ECO:0000259" key="1">
    <source>
        <dbReference type="PROSITE" id="PS52045"/>
    </source>
</evidence>
<dbReference type="HOGENOM" id="CLU_030538_1_1_1"/>
<organism evidence="2 3">
    <name type="scientific">Theobroma cacao</name>
    <name type="common">Cacao</name>
    <name type="synonym">Cocoa</name>
    <dbReference type="NCBI Taxonomy" id="3641"/>
    <lineage>
        <taxon>Eukaryota</taxon>
        <taxon>Viridiplantae</taxon>
        <taxon>Streptophyta</taxon>
        <taxon>Embryophyta</taxon>
        <taxon>Tracheophyta</taxon>
        <taxon>Spermatophyta</taxon>
        <taxon>Magnoliopsida</taxon>
        <taxon>eudicotyledons</taxon>
        <taxon>Gunneridae</taxon>
        <taxon>Pentapetalae</taxon>
        <taxon>rosids</taxon>
        <taxon>malvids</taxon>
        <taxon>Malvales</taxon>
        <taxon>Malvaceae</taxon>
        <taxon>Byttnerioideae</taxon>
        <taxon>Theobroma</taxon>
    </lineage>
</organism>
<dbReference type="AlphaFoldDB" id="A0A061GC60"/>
<dbReference type="PANTHER" id="PTHR31589:SF221">
    <property type="entry name" value="LIGASE, PUTATIVE (DUF239)-RELATED"/>
    <property type="match status" value="1"/>
</dbReference>
<evidence type="ECO:0000313" key="3">
    <source>
        <dbReference type="Proteomes" id="UP000026915"/>
    </source>
</evidence>
<evidence type="ECO:0000313" key="2">
    <source>
        <dbReference type="EMBL" id="EOY27008.1"/>
    </source>
</evidence>
<dbReference type="InParanoid" id="A0A061GC60"/>
<feature type="domain" description="Neprosin PEP catalytic" evidence="1">
    <location>
        <begin position="161"/>
        <end position="409"/>
    </location>
</feature>
<dbReference type="InterPro" id="IPR004314">
    <property type="entry name" value="Neprosin"/>
</dbReference>
<proteinExistence type="predicted"/>
<dbReference type="eggNOG" id="ENOG502SJCP">
    <property type="taxonomic scope" value="Eukaryota"/>
</dbReference>
<dbReference type="PROSITE" id="PS52045">
    <property type="entry name" value="NEPROSIN_PEP_CD"/>
    <property type="match status" value="1"/>
</dbReference>
<dbReference type="PANTHER" id="PTHR31589">
    <property type="entry name" value="PROTEIN, PUTATIVE (DUF239)-RELATED-RELATED"/>
    <property type="match status" value="1"/>
</dbReference>
<name>A0A061GC60_THECC</name>
<dbReference type="Proteomes" id="UP000026915">
    <property type="component" value="Chromosome 6"/>
</dbReference>
<dbReference type="OMA" id="HRTSKPM"/>
<reference evidence="2 3" key="1">
    <citation type="journal article" date="2013" name="Genome Biol.">
        <title>The genome sequence of the most widely cultivated cacao type and its use to identify candidate genes regulating pod color.</title>
        <authorList>
            <person name="Motamayor J.C."/>
            <person name="Mockaitis K."/>
            <person name="Schmutz J."/>
            <person name="Haiminen N."/>
            <person name="Iii D.L."/>
            <person name="Cornejo O."/>
            <person name="Findley S.D."/>
            <person name="Zheng P."/>
            <person name="Utro F."/>
            <person name="Royaert S."/>
            <person name="Saski C."/>
            <person name="Jenkins J."/>
            <person name="Podicheti R."/>
            <person name="Zhao M."/>
            <person name="Scheffler B.E."/>
            <person name="Stack J.C."/>
            <person name="Feltus F.A."/>
            <person name="Mustiga G.M."/>
            <person name="Amores F."/>
            <person name="Phillips W."/>
            <person name="Marelli J.P."/>
            <person name="May G.D."/>
            <person name="Shapiro H."/>
            <person name="Ma J."/>
            <person name="Bustamante C.D."/>
            <person name="Schnell R.J."/>
            <person name="Main D."/>
            <person name="Gilbert D."/>
            <person name="Parida L."/>
            <person name="Kuhn D.N."/>
        </authorList>
    </citation>
    <scope>NUCLEOTIDE SEQUENCE [LARGE SCALE GENOMIC DNA]</scope>
    <source>
        <strain evidence="3">cv. Matina 1-6</strain>
    </source>
</reference>
<dbReference type="InterPro" id="IPR025521">
    <property type="entry name" value="Neprosin_propep"/>
</dbReference>
<dbReference type="EMBL" id="CM001884">
    <property type="protein sequence ID" value="EOY27008.1"/>
    <property type="molecule type" value="Genomic_DNA"/>
</dbReference>
<dbReference type="Gramene" id="EOY27008">
    <property type="protein sequence ID" value="EOY27008"/>
    <property type="gene ID" value="TCM_028964"/>
</dbReference>
<sequence>MKNLPFSSLIGYKCILLKLEKNPSIPYSASFLLALYHMFSHVHVQVDGRSISSVRNMELAKHEGAIKTIQSEDGDVIDCVDIYKQPAFNHPLLKNHTIQMKPSSYPRGMETEQFESELLQGWHKNGQCPEGTIPIVRAQIHNSTRTMAFVPRRKNLDQVASEAVRNHEYAQVSAVNGNYFGASAMLNVWNPATFDNEFSLAQIWLLSGPQDELNSMEAGWIVSQVDKRTKLFIYWTSDDYQSTGCYNLDCPGFVQTDKKFGLGGNLEPVSTYGGKQYEMSITIHKDKQSGNWWLRIQNVDLGYWPGSIFTGLSDRADFITWGGEIVNSELEGRHTSTQMGSGHFPSEDFGKASFFRNLGYIDDSGAVRDPENLVPYASNPSCYDLHIPTKNDFGTHFYFGGPGYSDKCQ</sequence>